<keyword evidence="10 16" id="KW-0675">Receptor</keyword>
<accession>A0AA42S4F7</accession>
<evidence type="ECO:0000256" key="13">
    <source>
        <dbReference type="RuleBase" id="RU003357"/>
    </source>
</evidence>
<evidence type="ECO:0000256" key="1">
    <source>
        <dbReference type="ARBA" id="ARBA00004571"/>
    </source>
</evidence>
<dbReference type="InterPro" id="IPR012910">
    <property type="entry name" value="Plug_dom"/>
</dbReference>
<dbReference type="AlphaFoldDB" id="A0AA42S4F7"/>
<dbReference type="Gene3D" id="2.40.170.20">
    <property type="entry name" value="TonB-dependent receptor, beta-barrel domain"/>
    <property type="match status" value="1"/>
</dbReference>
<dbReference type="InterPro" id="IPR036942">
    <property type="entry name" value="Beta-barrel_TonB_sf"/>
</dbReference>
<evidence type="ECO:0000256" key="7">
    <source>
        <dbReference type="ARBA" id="ARBA00023004"/>
    </source>
</evidence>
<evidence type="ECO:0000256" key="4">
    <source>
        <dbReference type="ARBA" id="ARBA00022452"/>
    </source>
</evidence>
<dbReference type="GO" id="GO:0015344">
    <property type="term" value="F:siderophore uptake transmembrane transporter activity"/>
    <property type="evidence" value="ECO:0007669"/>
    <property type="project" value="TreeGrafter"/>
</dbReference>
<evidence type="ECO:0000256" key="9">
    <source>
        <dbReference type="ARBA" id="ARBA00023136"/>
    </source>
</evidence>
<dbReference type="PROSITE" id="PS52016">
    <property type="entry name" value="TONB_DEPENDENT_REC_3"/>
    <property type="match status" value="1"/>
</dbReference>
<dbReference type="CDD" id="cd01347">
    <property type="entry name" value="ligand_gated_channel"/>
    <property type="match status" value="1"/>
</dbReference>
<evidence type="ECO:0000259" key="15">
    <source>
        <dbReference type="SMART" id="SM00965"/>
    </source>
</evidence>
<keyword evidence="6 12" id="KW-0812">Transmembrane</keyword>
<evidence type="ECO:0000256" key="8">
    <source>
        <dbReference type="ARBA" id="ARBA00023077"/>
    </source>
</evidence>
<keyword evidence="14" id="KW-0732">Signal</keyword>
<dbReference type="GO" id="GO:0038023">
    <property type="term" value="F:signaling receptor activity"/>
    <property type="evidence" value="ECO:0007669"/>
    <property type="project" value="InterPro"/>
</dbReference>
<proteinExistence type="inferred from homology"/>
<dbReference type="SMART" id="SM00965">
    <property type="entry name" value="STN"/>
    <property type="match status" value="1"/>
</dbReference>
<evidence type="ECO:0000256" key="2">
    <source>
        <dbReference type="ARBA" id="ARBA00009810"/>
    </source>
</evidence>
<evidence type="ECO:0000256" key="12">
    <source>
        <dbReference type="PROSITE-ProRule" id="PRU01360"/>
    </source>
</evidence>
<evidence type="ECO:0000256" key="6">
    <source>
        <dbReference type="ARBA" id="ARBA00022692"/>
    </source>
</evidence>
<dbReference type="InterPro" id="IPR039426">
    <property type="entry name" value="TonB-dep_rcpt-like"/>
</dbReference>
<keyword evidence="5" id="KW-0406">Ion transport</keyword>
<keyword evidence="7" id="KW-0408">Iron</keyword>
<keyword evidence="8 13" id="KW-0798">TonB box</keyword>
<evidence type="ECO:0000256" key="11">
    <source>
        <dbReference type="ARBA" id="ARBA00023237"/>
    </source>
</evidence>
<dbReference type="InterPro" id="IPR011662">
    <property type="entry name" value="Secretin/TonB_short_N"/>
</dbReference>
<comment type="subcellular location">
    <subcellularLocation>
        <location evidence="1 12">Cell outer membrane</location>
        <topology evidence="1 12">Multi-pass membrane protein</topology>
    </subcellularLocation>
</comment>
<evidence type="ECO:0000256" key="5">
    <source>
        <dbReference type="ARBA" id="ARBA00022496"/>
    </source>
</evidence>
<name>A0AA42S4F7_9BURK</name>
<dbReference type="Proteomes" id="UP001161094">
    <property type="component" value="Unassembled WGS sequence"/>
</dbReference>
<evidence type="ECO:0000256" key="14">
    <source>
        <dbReference type="SAM" id="SignalP"/>
    </source>
</evidence>
<evidence type="ECO:0000256" key="10">
    <source>
        <dbReference type="ARBA" id="ARBA00023170"/>
    </source>
</evidence>
<feature type="domain" description="Secretin/TonB short N-terminal" evidence="15">
    <location>
        <begin position="64"/>
        <end position="114"/>
    </location>
</feature>
<evidence type="ECO:0000256" key="3">
    <source>
        <dbReference type="ARBA" id="ARBA00022448"/>
    </source>
</evidence>
<dbReference type="PANTHER" id="PTHR32552:SF82">
    <property type="entry name" value="FCUA PROTEIN"/>
    <property type="match status" value="1"/>
</dbReference>
<protein>
    <submittedName>
        <fullName evidence="16">TonB-dependent receptor</fullName>
    </submittedName>
</protein>
<reference evidence="16" key="1">
    <citation type="submission" date="2022-09" db="EMBL/GenBank/DDBJ databases">
        <title>Intensive care unit water sources are persistently colonized with multi-drug resistant bacteria and are the site of extensive horizontal gene transfer of antibiotic resistance genes.</title>
        <authorList>
            <person name="Diorio-Toth L."/>
        </authorList>
    </citation>
    <scope>NUCLEOTIDE SEQUENCE</scope>
    <source>
        <strain evidence="16">GD03843</strain>
    </source>
</reference>
<organism evidence="16 17">
    <name type="scientific">Achromobacter spanius</name>
    <dbReference type="NCBI Taxonomy" id="217203"/>
    <lineage>
        <taxon>Bacteria</taxon>
        <taxon>Pseudomonadati</taxon>
        <taxon>Pseudomonadota</taxon>
        <taxon>Betaproteobacteria</taxon>
        <taxon>Burkholderiales</taxon>
        <taxon>Alcaligenaceae</taxon>
        <taxon>Achromobacter</taxon>
    </lineage>
</organism>
<keyword evidence="5" id="KW-0410">Iron transport</keyword>
<dbReference type="Pfam" id="PF07715">
    <property type="entry name" value="Plug"/>
    <property type="match status" value="1"/>
</dbReference>
<dbReference type="PANTHER" id="PTHR32552">
    <property type="entry name" value="FERRICHROME IRON RECEPTOR-RELATED"/>
    <property type="match status" value="1"/>
</dbReference>
<dbReference type="Pfam" id="PF00593">
    <property type="entry name" value="TonB_dep_Rec_b-barrel"/>
    <property type="match status" value="1"/>
</dbReference>
<dbReference type="SUPFAM" id="SSF56935">
    <property type="entry name" value="Porins"/>
    <property type="match status" value="1"/>
</dbReference>
<feature type="signal peptide" evidence="14">
    <location>
        <begin position="1"/>
        <end position="37"/>
    </location>
</feature>
<dbReference type="GO" id="GO:0009279">
    <property type="term" value="C:cell outer membrane"/>
    <property type="evidence" value="ECO:0007669"/>
    <property type="project" value="UniProtKB-SubCell"/>
</dbReference>
<keyword evidence="4 12" id="KW-1134">Transmembrane beta strand</keyword>
<dbReference type="InterPro" id="IPR037066">
    <property type="entry name" value="Plug_dom_sf"/>
</dbReference>
<keyword evidence="3 12" id="KW-0813">Transport</keyword>
<dbReference type="InterPro" id="IPR000531">
    <property type="entry name" value="Beta-barrel_TonB"/>
</dbReference>
<dbReference type="EMBL" id="JAOCDZ010000009">
    <property type="protein sequence ID" value="MDH0737141.1"/>
    <property type="molecule type" value="Genomic_DNA"/>
</dbReference>
<dbReference type="NCBIfam" id="TIGR01783">
    <property type="entry name" value="TonB-siderophor"/>
    <property type="match status" value="1"/>
</dbReference>
<dbReference type="Gene3D" id="2.170.130.10">
    <property type="entry name" value="TonB-dependent receptor, plug domain"/>
    <property type="match status" value="1"/>
</dbReference>
<evidence type="ECO:0000313" key="17">
    <source>
        <dbReference type="Proteomes" id="UP001161094"/>
    </source>
</evidence>
<feature type="chain" id="PRO_5041428453" evidence="14">
    <location>
        <begin position="38"/>
        <end position="805"/>
    </location>
</feature>
<comment type="caution">
    <text evidence="16">The sequence shown here is derived from an EMBL/GenBank/DDBJ whole genome shotgun (WGS) entry which is preliminary data.</text>
</comment>
<dbReference type="Gene3D" id="3.55.50.30">
    <property type="match status" value="1"/>
</dbReference>
<gene>
    <name evidence="16" type="ORF">N5D93_15120</name>
</gene>
<comment type="similarity">
    <text evidence="2 12 13">Belongs to the TonB-dependent receptor family.</text>
</comment>
<dbReference type="GO" id="GO:0015891">
    <property type="term" value="P:siderophore transport"/>
    <property type="evidence" value="ECO:0007669"/>
    <property type="project" value="InterPro"/>
</dbReference>
<dbReference type="RefSeq" id="WP_279995691.1">
    <property type="nucleotide sequence ID" value="NZ_JAOCDZ010000009.1"/>
</dbReference>
<evidence type="ECO:0000313" key="16">
    <source>
        <dbReference type="EMBL" id="MDH0737141.1"/>
    </source>
</evidence>
<sequence>MNTVSARPALRVPPRVVLSALAFSLSLVFGMAPAVQAQEAPVSVNIPAQPLGDALLQLGSQTSLQIFYSQDVLAGQTARAISGNLSPEEALRQLLQGTGIQYTRNGNNVTLSRAEPTGGTVQLEAVTVTAGILGELAPPYTGGQLATGGSLGLLGSEDVMDSPFSTVNYTSELLYDQQARTLADVVVNDASVRTLTSAGGFGEDFQIRGFAVGSGDVSVNGLYGLVSSSRVPVQILERVEVLKGPGAFMRGIPPNGSIGGAINVVTKRADDEPLARATLGYASKANFTGQLDLGRRFGEDNAWGLRFNGVKRGGESTLKDGKQGLDMGALGIDYRGARLRWSADAIHQEDVIENFRSQIGWQANVTELPSPPDGDINFYPGTRLSQRDSTIMSRLEYDFTDNLTGHIAAGYRDGKVRQIFPVTVSPSGVRQSVDQDGNFNVMTTYYDSYSKTSSGDAGLTARFSTGGIKHRLALGATYLKQEAGNAYSTGSAIVASNIYDPVDIPDGPAVRLTPQKASDTTLTSFAIVDTLSFIDDRILLTAGVRHQRVEVDSFNTTTGARTSGYRSSANSPVGGIVIKPLHNVSIYANLAQGLTRGTIVGDTYENRGAVLAPYKSKQYETGVKVDWDGNITTTLALFQIARPAGQADDNNVYGYFGEQRNRGLELTGYGELVPGLRLMASAAFINSELTKTPGGVSQGNRPAGVPASTYNLGLDWDTPWVQGLSLNGRAIRTSSVYLNNTNTLRLPGYTRFDLGARYATTIAGKDVVFRANVENVADKKYWLASGSFVTNAAGRTYMLSASINY</sequence>
<dbReference type="InterPro" id="IPR010105">
    <property type="entry name" value="TonB_sidphr_rcpt"/>
</dbReference>
<dbReference type="Pfam" id="PF07660">
    <property type="entry name" value="STN"/>
    <property type="match status" value="1"/>
</dbReference>
<keyword evidence="9 12" id="KW-0472">Membrane</keyword>
<keyword evidence="11 12" id="KW-0998">Cell outer membrane</keyword>